<dbReference type="OrthoDB" id="5132116at2759"/>
<reference evidence="1" key="1">
    <citation type="journal article" date="2021" name="Evol. Appl.">
        <title>The genome of the Pyrenean desman and the effects of bottlenecks and inbreeding on the genomic landscape of an endangered species.</title>
        <authorList>
            <person name="Escoda L."/>
            <person name="Castresana J."/>
        </authorList>
    </citation>
    <scope>NUCLEOTIDE SEQUENCE</scope>
    <source>
        <strain evidence="1">IBE-C5619</strain>
    </source>
</reference>
<dbReference type="Proteomes" id="UP000700334">
    <property type="component" value="Unassembled WGS sequence"/>
</dbReference>
<keyword evidence="2" id="KW-1185">Reference proteome</keyword>
<sequence>MHMAIQAVMSVYDSGHTTGIMRDSSDGVTHAVFIYEWYALLHAILCLELAGLDVKILIKILTECGYSFTPIAEWEIACDIKENLCYVALDFQQKVAAWALVAP</sequence>
<dbReference type="InterPro" id="IPR043129">
    <property type="entry name" value="ATPase_NBD"/>
</dbReference>
<organism evidence="1 2">
    <name type="scientific">Galemys pyrenaicus</name>
    <name type="common">Iberian desman</name>
    <name type="synonym">Pyrenean desman</name>
    <dbReference type="NCBI Taxonomy" id="202257"/>
    <lineage>
        <taxon>Eukaryota</taxon>
        <taxon>Metazoa</taxon>
        <taxon>Chordata</taxon>
        <taxon>Craniata</taxon>
        <taxon>Vertebrata</taxon>
        <taxon>Euteleostomi</taxon>
        <taxon>Mammalia</taxon>
        <taxon>Eutheria</taxon>
        <taxon>Laurasiatheria</taxon>
        <taxon>Eulipotyphla</taxon>
        <taxon>Talpidae</taxon>
        <taxon>Galemys</taxon>
    </lineage>
</organism>
<dbReference type="InterPro" id="IPR004000">
    <property type="entry name" value="Actin"/>
</dbReference>
<dbReference type="Gene3D" id="3.90.640.10">
    <property type="entry name" value="Actin, Chain A, domain 4"/>
    <property type="match status" value="1"/>
</dbReference>
<evidence type="ECO:0000313" key="1">
    <source>
        <dbReference type="EMBL" id="KAG8521167.1"/>
    </source>
</evidence>
<dbReference type="SUPFAM" id="SSF53067">
    <property type="entry name" value="Actin-like ATPase domain"/>
    <property type="match status" value="1"/>
</dbReference>
<name>A0A8J6DTD3_GALPY</name>
<proteinExistence type="predicted"/>
<evidence type="ECO:0000313" key="2">
    <source>
        <dbReference type="Proteomes" id="UP000700334"/>
    </source>
</evidence>
<dbReference type="Pfam" id="PF00022">
    <property type="entry name" value="Actin"/>
    <property type="match status" value="1"/>
</dbReference>
<dbReference type="EMBL" id="JAGFMF010011487">
    <property type="protein sequence ID" value="KAG8521167.1"/>
    <property type="molecule type" value="Genomic_DNA"/>
</dbReference>
<dbReference type="Gene3D" id="3.30.420.40">
    <property type="match status" value="1"/>
</dbReference>
<protein>
    <submittedName>
        <fullName evidence="1">Actin, cytoplasmic 1</fullName>
    </submittedName>
</protein>
<gene>
    <name evidence="1" type="ORF">J0S82_020667</name>
</gene>
<comment type="caution">
    <text evidence="1">The sequence shown here is derived from an EMBL/GenBank/DDBJ whole genome shotgun (WGS) entry which is preliminary data.</text>
</comment>
<dbReference type="PANTHER" id="PTHR11937">
    <property type="entry name" value="ACTIN"/>
    <property type="match status" value="1"/>
</dbReference>
<dbReference type="AlphaFoldDB" id="A0A8J6DTD3"/>
<accession>A0A8J6DTD3</accession>